<dbReference type="AlphaFoldDB" id="A0A2W1LKT2"/>
<dbReference type="Proteomes" id="UP000249522">
    <property type="component" value="Unassembled WGS sequence"/>
</dbReference>
<proteinExistence type="predicted"/>
<dbReference type="RefSeq" id="WP_111147202.1">
    <property type="nucleotide sequence ID" value="NZ_QKRB01000044.1"/>
</dbReference>
<evidence type="ECO:0000313" key="1">
    <source>
        <dbReference type="EMBL" id="PZD95572.1"/>
    </source>
</evidence>
<accession>A0A2W1LKT2</accession>
<reference evidence="1 2" key="1">
    <citation type="submission" date="2018-06" db="EMBL/GenBank/DDBJ databases">
        <title>Paenibacillus imtechensis sp. nov.</title>
        <authorList>
            <person name="Pinnaka A.K."/>
            <person name="Singh H."/>
            <person name="Kaur M."/>
        </authorList>
    </citation>
    <scope>NUCLEOTIDE SEQUENCE [LARGE SCALE GENOMIC DNA]</scope>
    <source>
        <strain evidence="1 2">SMB1</strain>
    </source>
</reference>
<comment type="caution">
    <text evidence="1">The sequence shown here is derived from an EMBL/GenBank/DDBJ whole genome shotgun (WGS) entry which is preliminary data.</text>
</comment>
<gene>
    <name evidence="1" type="ORF">DNH61_13675</name>
</gene>
<protein>
    <recommendedName>
        <fullName evidence="3">DUF2642 domain-containing protein</fullName>
    </recommendedName>
</protein>
<evidence type="ECO:0000313" key="2">
    <source>
        <dbReference type="Proteomes" id="UP000249522"/>
    </source>
</evidence>
<organism evidence="1 2">
    <name type="scientific">Paenibacillus sambharensis</name>
    <dbReference type="NCBI Taxonomy" id="1803190"/>
    <lineage>
        <taxon>Bacteria</taxon>
        <taxon>Bacillati</taxon>
        <taxon>Bacillota</taxon>
        <taxon>Bacilli</taxon>
        <taxon>Bacillales</taxon>
        <taxon>Paenibacillaceae</taxon>
        <taxon>Paenibacillus</taxon>
    </lineage>
</organism>
<dbReference type="OrthoDB" id="2627454at2"/>
<keyword evidence="2" id="KW-1185">Reference proteome</keyword>
<sequence length="66" mass="7427">MNFQQALQQYIGRTIEVLTVGSLLTGTLLRVGEGFLVLRTSSNYYNPVEGDVTVFFTNIEFVRVLP</sequence>
<name>A0A2W1LKT2_9BACL</name>
<evidence type="ECO:0008006" key="3">
    <source>
        <dbReference type="Google" id="ProtNLM"/>
    </source>
</evidence>
<dbReference type="EMBL" id="QKRB01000044">
    <property type="protein sequence ID" value="PZD95572.1"/>
    <property type="molecule type" value="Genomic_DNA"/>
</dbReference>